<dbReference type="Pfam" id="PF13673">
    <property type="entry name" value="Acetyltransf_10"/>
    <property type="match status" value="1"/>
</dbReference>
<accession>A0ABN0XHJ6</accession>
<dbReference type="SUPFAM" id="SSF55729">
    <property type="entry name" value="Acyl-CoA N-acyltransferases (Nat)"/>
    <property type="match status" value="1"/>
</dbReference>
<comment type="caution">
    <text evidence="2">The sequence shown here is derived from an EMBL/GenBank/DDBJ whole genome shotgun (WGS) entry which is preliminary data.</text>
</comment>
<dbReference type="EMBL" id="BAAAEI010000019">
    <property type="protein sequence ID" value="GAA0364012.1"/>
    <property type="molecule type" value="Genomic_DNA"/>
</dbReference>
<dbReference type="InterPro" id="IPR000182">
    <property type="entry name" value="GNAT_dom"/>
</dbReference>
<keyword evidence="3" id="KW-1185">Reference proteome</keyword>
<evidence type="ECO:0000259" key="1">
    <source>
        <dbReference type="PROSITE" id="PS51186"/>
    </source>
</evidence>
<feature type="domain" description="N-acetyltransferase" evidence="1">
    <location>
        <begin position="6"/>
        <end position="138"/>
    </location>
</feature>
<evidence type="ECO:0000313" key="2">
    <source>
        <dbReference type="EMBL" id="GAA0364012.1"/>
    </source>
</evidence>
<organism evidence="2 3">
    <name type="scientific">Bowmanella denitrificans</name>
    <dbReference type="NCBI Taxonomy" id="366582"/>
    <lineage>
        <taxon>Bacteria</taxon>
        <taxon>Pseudomonadati</taxon>
        <taxon>Pseudomonadota</taxon>
        <taxon>Gammaproteobacteria</taxon>
        <taxon>Alteromonadales</taxon>
        <taxon>Alteromonadaceae</taxon>
        <taxon>Bowmanella</taxon>
    </lineage>
</organism>
<sequence>MQPLDISATPPTVAEFLHLRQLIGWDSLPEQVVTASLAASLFHCTVRQDGQLLGMARVVGDGYMYFYIQDVVVGPSYQGQGIGALLMDKVEAYLRDAAGPGATVGLLAARGKEGFYQRYGYLERNGEALGLGMCRFVR</sequence>
<proteinExistence type="predicted"/>
<dbReference type="Gene3D" id="3.40.630.30">
    <property type="match status" value="1"/>
</dbReference>
<dbReference type="InterPro" id="IPR016181">
    <property type="entry name" value="Acyl_CoA_acyltransferase"/>
</dbReference>
<gene>
    <name evidence="2" type="ORF">GCM10009092_30490</name>
</gene>
<protein>
    <submittedName>
        <fullName evidence="2">GNAT family N-acetyltransferase</fullName>
    </submittedName>
</protein>
<dbReference type="CDD" id="cd04301">
    <property type="entry name" value="NAT_SF"/>
    <property type="match status" value="1"/>
</dbReference>
<dbReference type="InterPro" id="IPR053144">
    <property type="entry name" value="Acetyltransferase_Butenolide"/>
</dbReference>
<reference evidence="2 3" key="1">
    <citation type="journal article" date="2019" name="Int. J. Syst. Evol. Microbiol.">
        <title>The Global Catalogue of Microorganisms (GCM) 10K type strain sequencing project: providing services to taxonomists for standard genome sequencing and annotation.</title>
        <authorList>
            <consortium name="The Broad Institute Genomics Platform"/>
            <consortium name="The Broad Institute Genome Sequencing Center for Infectious Disease"/>
            <person name="Wu L."/>
            <person name="Ma J."/>
        </authorList>
    </citation>
    <scope>NUCLEOTIDE SEQUENCE [LARGE SCALE GENOMIC DNA]</scope>
    <source>
        <strain evidence="2 3">JCM 13378</strain>
    </source>
</reference>
<dbReference type="RefSeq" id="WP_343846083.1">
    <property type="nucleotide sequence ID" value="NZ_BAAAEI010000019.1"/>
</dbReference>
<dbReference type="PANTHER" id="PTHR43233">
    <property type="entry name" value="FAMILY N-ACETYLTRANSFERASE, PUTATIVE (AFU_ORTHOLOGUE AFUA_6G03350)-RELATED"/>
    <property type="match status" value="1"/>
</dbReference>
<name>A0ABN0XHJ6_9ALTE</name>
<dbReference type="PROSITE" id="PS51186">
    <property type="entry name" value="GNAT"/>
    <property type="match status" value="1"/>
</dbReference>
<dbReference type="Proteomes" id="UP001501757">
    <property type="component" value="Unassembled WGS sequence"/>
</dbReference>
<dbReference type="PANTHER" id="PTHR43233:SF1">
    <property type="entry name" value="FAMILY N-ACETYLTRANSFERASE, PUTATIVE (AFU_ORTHOLOGUE AFUA_6G03350)-RELATED"/>
    <property type="match status" value="1"/>
</dbReference>
<evidence type="ECO:0000313" key="3">
    <source>
        <dbReference type="Proteomes" id="UP001501757"/>
    </source>
</evidence>